<accession>A0AA36EDP3</accession>
<proteinExistence type="predicted"/>
<protein>
    <submittedName>
        <fullName evidence="1">Uncharacterized protein</fullName>
    </submittedName>
</protein>
<name>A0AA36EDP3_LACSI</name>
<gene>
    <name evidence="1" type="ORF">LSALG_LOCUS31427</name>
</gene>
<keyword evidence="2" id="KW-1185">Reference proteome</keyword>
<reference evidence="1" key="1">
    <citation type="submission" date="2023-04" db="EMBL/GenBank/DDBJ databases">
        <authorList>
            <person name="Vijverberg K."/>
            <person name="Xiong W."/>
            <person name="Schranz E."/>
        </authorList>
    </citation>
    <scope>NUCLEOTIDE SEQUENCE</scope>
</reference>
<organism evidence="1 2">
    <name type="scientific">Lactuca saligna</name>
    <name type="common">Willowleaf lettuce</name>
    <dbReference type="NCBI Taxonomy" id="75948"/>
    <lineage>
        <taxon>Eukaryota</taxon>
        <taxon>Viridiplantae</taxon>
        <taxon>Streptophyta</taxon>
        <taxon>Embryophyta</taxon>
        <taxon>Tracheophyta</taxon>
        <taxon>Spermatophyta</taxon>
        <taxon>Magnoliopsida</taxon>
        <taxon>eudicotyledons</taxon>
        <taxon>Gunneridae</taxon>
        <taxon>Pentapetalae</taxon>
        <taxon>asterids</taxon>
        <taxon>campanulids</taxon>
        <taxon>Asterales</taxon>
        <taxon>Asteraceae</taxon>
        <taxon>Cichorioideae</taxon>
        <taxon>Cichorieae</taxon>
        <taxon>Lactucinae</taxon>
        <taxon>Lactuca</taxon>
    </lineage>
</organism>
<evidence type="ECO:0000313" key="2">
    <source>
        <dbReference type="Proteomes" id="UP001177003"/>
    </source>
</evidence>
<dbReference type="AlphaFoldDB" id="A0AA36EDP3"/>
<evidence type="ECO:0000313" key="1">
    <source>
        <dbReference type="EMBL" id="CAI9292348.1"/>
    </source>
</evidence>
<dbReference type="EMBL" id="OX465083">
    <property type="protein sequence ID" value="CAI9292348.1"/>
    <property type="molecule type" value="Genomic_DNA"/>
</dbReference>
<sequence>MLLPNLPSILDGTDCIKIGELTSIIMKMVGFQSIIRRNPRRQGNLELLLRGSRSLNSIFSPIKAEVLPHWAISYITFHSSLTVPTCYHTRKKIEADDGKLIVINIYFINYKAYNLIQLLTPNSIHIQINDIQSLFQYLLIVIVSK</sequence>
<dbReference type="Proteomes" id="UP001177003">
    <property type="component" value="Chromosome 7"/>
</dbReference>